<name>A0A9J5ZZ82_SOLCO</name>
<dbReference type="EMBL" id="JACXVP010000003">
    <property type="protein sequence ID" value="KAG5617159.1"/>
    <property type="molecule type" value="Genomic_DNA"/>
</dbReference>
<dbReference type="Proteomes" id="UP000824120">
    <property type="component" value="Chromosome 3"/>
</dbReference>
<proteinExistence type="predicted"/>
<keyword evidence="2" id="KW-1185">Reference proteome</keyword>
<evidence type="ECO:0000313" key="1">
    <source>
        <dbReference type="EMBL" id="KAG5617159.1"/>
    </source>
</evidence>
<evidence type="ECO:0000313" key="2">
    <source>
        <dbReference type="Proteomes" id="UP000824120"/>
    </source>
</evidence>
<gene>
    <name evidence="1" type="ORF">H5410_016983</name>
</gene>
<dbReference type="AlphaFoldDB" id="A0A9J5ZZ82"/>
<reference evidence="1 2" key="1">
    <citation type="submission" date="2020-09" db="EMBL/GenBank/DDBJ databases">
        <title>De no assembly of potato wild relative species, Solanum commersonii.</title>
        <authorList>
            <person name="Cho K."/>
        </authorList>
    </citation>
    <scope>NUCLEOTIDE SEQUENCE [LARGE SCALE GENOMIC DNA]</scope>
    <source>
        <strain evidence="1">LZ3.2</strain>
        <tissue evidence="1">Leaf</tissue>
    </source>
</reference>
<accession>A0A9J5ZZ82</accession>
<protein>
    <submittedName>
        <fullName evidence="1">Uncharacterized protein</fullName>
    </submittedName>
</protein>
<organism evidence="1 2">
    <name type="scientific">Solanum commersonii</name>
    <name type="common">Commerson's wild potato</name>
    <name type="synonym">Commerson's nightshade</name>
    <dbReference type="NCBI Taxonomy" id="4109"/>
    <lineage>
        <taxon>Eukaryota</taxon>
        <taxon>Viridiplantae</taxon>
        <taxon>Streptophyta</taxon>
        <taxon>Embryophyta</taxon>
        <taxon>Tracheophyta</taxon>
        <taxon>Spermatophyta</taxon>
        <taxon>Magnoliopsida</taxon>
        <taxon>eudicotyledons</taxon>
        <taxon>Gunneridae</taxon>
        <taxon>Pentapetalae</taxon>
        <taxon>asterids</taxon>
        <taxon>lamiids</taxon>
        <taxon>Solanales</taxon>
        <taxon>Solanaceae</taxon>
        <taxon>Solanoideae</taxon>
        <taxon>Solaneae</taxon>
        <taxon>Solanum</taxon>
    </lineage>
</organism>
<comment type="caution">
    <text evidence="1">The sequence shown here is derived from an EMBL/GenBank/DDBJ whole genome shotgun (WGS) entry which is preliminary data.</text>
</comment>
<sequence length="121" mass="14005">MDEHQPGKLYSLELLGIEMEQCYGYLTYMHKIFVLMDLQIPVFQETLACIRSKFKLAMQYYLNIAIKLPLQSNHKFDNLGSATTHIRHISFHNTHRQPGALKFSPCTGYPAYREQAHAKSS</sequence>